<feature type="transmembrane region" description="Helical" evidence="2">
    <location>
        <begin position="254"/>
        <end position="277"/>
    </location>
</feature>
<evidence type="ECO:0000256" key="2">
    <source>
        <dbReference type="SAM" id="Phobius"/>
    </source>
</evidence>
<feature type="compositionally biased region" description="Basic residues" evidence="1">
    <location>
        <begin position="15"/>
        <end position="26"/>
    </location>
</feature>
<keyword evidence="2" id="KW-0812">Transmembrane</keyword>
<accession>A0A7C4M5E5</accession>
<sequence>MAKTKKDIQKSQGGKNKKISARSVSKKSKETSKKIPLGGMAFSNGLMFRSRNNAVIAIYDNIGKIEIFSFPVKKLRKRFGLFFIPFLRGIFFILENIYLIFKTSGYKRVVGKKILSRMPRHERFYLKMDRFLNYIVYFLLVVGFFDYLYLRLSSKIDFGSNGFMYDFIFSFAYLVMFGFLLVLFYFGSRQKSELFSYHELEHRIINAYEKGKKVDSENILKSDKLHDRCSISVYFWSAVLLSFLISIFKINEAGWFLGILVSVGLFFVSFSISYEFIKIVSKSKLLSAVFIDPLNFIQYLSFHSLNQHHLKLGEIAFNEILRLEKEEK</sequence>
<keyword evidence="2" id="KW-1133">Transmembrane helix</keyword>
<feature type="transmembrane region" description="Helical" evidence="2">
    <location>
        <begin position="131"/>
        <end position="150"/>
    </location>
</feature>
<proteinExistence type="predicted"/>
<feature type="transmembrane region" description="Helical" evidence="2">
    <location>
        <begin position="231"/>
        <end position="248"/>
    </location>
</feature>
<dbReference type="PANTHER" id="PTHR42867:SF1">
    <property type="entry name" value="MEMBRANE PROTEIN-RELATED"/>
    <property type="match status" value="1"/>
</dbReference>
<dbReference type="PANTHER" id="PTHR42867">
    <property type="entry name" value="MEMBRANE PROTEIN-RELATED"/>
    <property type="match status" value="1"/>
</dbReference>
<organism evidence="3">
    <name type="scientific">candidate division CPR3 bacterium</name>
    <dbReference type="NCBI Taxonomy" id="2268181"/>
    <lineage>
        <taxon>Bacteria</taxon>
        <taxon>Bacteria division CPR3</taxon>
    </lineage>
</organism>
<feature type="transmembrane region" description="Helical" evidence="2">
    <location>
        <begin position="79"/>
        <end position="101"/>
    </location>
</feature>
<dbReference type="AlphaFoldDB" id="A0A7C4M5E5"/>
<protein>
    <submittedName>
        <fullName evidence="3">DUF1385 domain-containing protein</fullName>
    </submittedName>
</protein>
<dbReference type="EMBL" id="DSYQ01000006">
    <property type="protein sequence ID" value="HGT70946.1"/>
    <property type="molecule type" value="Genomic_DNA"/>
</dbReference>
<dbReference type="InterPro" id="IPR010787">
    <property type="entry name" value="DUF1385"/>
</dbReference>
<keyword evidence="2" id="KW-0472">Membrane</keyword>
<feature type="region of interest" description="Disordered" evidence="1">
    <location>
        <begin position="1"/>
        <end position="32"/>
    </location>
</feature>
<evidence type="ECO:0000256" key="1">
    <source>
        <dbReference type="SAM" id="MobiDB-lite"/>
    </source>
</evidence>
<name>A0A7C4M5E5_UNCC3</name>
<gene>
    <name evidence="3" type="ORF">ENT43_01665</name>
</gene>
<evidence type="ECO:0000313" key="3">
    <source>
        <dbReference type="EMBL" id="HGT70946.1"/>
    </source>
</evidence>
<dbReference type="Pfam" id="PF07136">
    <property type="entry name" value="DUF1385"/>
    <property type="match status" value="1"/>
</dbReference>
<comment type="caution">
    <text evidence="3">The sequence shown here is derived from an EMBL/GenBank/DDBJ whole genome shotgun (WGS) entry which is preliminary data.</text>
</comment>
<reference evidence="3" key="1">
    <citation type="journal article" date="2020" name="mSystems">
        <title>Genome- and Community-Level Interaction Insights into Carbon Utilization and Element Cycling Functions of Hydrothermarchaeota in Hydrothermal Sediment.</title>
        <authorList>
            <person name="Zhou Z."/>
            <person name="Liu Y."/>
            <person name="Xu W."/>
            <person name="Pan J."/>
            <person name="Luo Z.H."/>
            <person name="Li M."/>
        </authorList>
    </citation>
    <scope>NUCLEOTIDE SEQUENCE [LARGE SCALE GENOMIC DNA]</scope>
    <source>
        <strain evidence="3">SpSt-579</strain>
    </source>
</reference>
<feature type="transmembrane region" description="Helical" evidence="2">
    <location>
        <begin position="162"/>
        <end position="186"/>
    </location>
</feature>